<keyword evidence="8" id="KW-1185">Reference proteome</keyword>
<dbReference type="Gene3D" id="3.40.640.10">
    <property type="entry name" value="Type I PLP-dependent aspartate aminotransferase-like (Major domain)"/>
    <property type="match status" value="1"/>
</dbReference>
<organism evidence="7 8">
    <name type="scientific">Hymenobacter algoricola</name>
    <dbReference type="NCBI Taxonomy" id="486267"/>
    <lineage>
        <taxon>Bacteria</taxon>
        <taxon>Pseudomonadati</taxon>
        <taxon>Bacteroidota</taxon>
        <taxon>Cytophagia</taxon>
        <taxon>Cytophagales</taxon>
        <taxon>Hymenobacteraceae</taxon>
        <taxon>Hymenobacter</taxon>
    </lineage>
</organism>
<feature type="domain" description="Aminotransferase class I/classII large" evidence="6">
    <location>
        <begin position="8"/>
        <end position="361"/>
    </location>
</feature>
<dbReference type="InterPro" id="IPR050596">
    <property type="entry name" value="AspAT/PAT-like"/>
</dbReference>
<dbReference type="Gene3D" id="3.90.1150.10">
    <property type="entry name" value="Aspartate Aminotransferase, domain 1"/>
    <property type="match status" value="1"/>
</dbReference>
<dbReference type="Proteomes" id="UP001499909">
    <property type="component" value="Unassembled WGS sequence"/>
</dbReference>
<dbReference type="PANTHER" id="PTHR46383:SF1">
    <property type="entry name" value="ASPARTATE AMINOTRANSFERASE"/>
    <property type="match status" value="1"/>
</dbReference>
<accession>A0ABP7MK56</accession>
<keyword evidence="3" id="KW-0032">Aminotransferase</keyword>
<dbReference type="InterPro" id="IPR015421">
    <property type="entry name" value="PyrdxlP-dep_Trfase_major"/>
</dbReference>
<dbReference type="CDD" id="cd00609">
    <property type="entry name" value="AAT_like"/>
    <property type="match status" value="1"/>
</dbReference>
<keyword evidence="4" id="KW-0808">Transferase</keyword>
<dbReference type="EMBL" id="BAABDH010000016">
    <property type="protein sequence ID" value="GAA3925074.1"/>
    <property type="molecule type" value="Genomic_DNA"/>
</dbReference>
<comment type="similarity">
    <text evidence="2">Belongs to the class-I pyridoxal-phosphate-dependent aminotransferase family.</text>
</comment>
<dbReference type="PANTHER" id="PTHR46383">
    <property type="entry name" value="ASPARTATE AMINOTRANSFERASE"/>
    <property type="match status" value="1"/>
</dbReference>
<evidence type="ECO:0000256" key="1">
    <source>
        <dbReference type="ARBA" id="ARBA00001933"/>
    </source>
</evidence>
<gene>
    <name evidence="7" type="ORF">GCM10022406_08930</name>
</gene>
<evidence type="ECO:0000313" key="8">
    <source>
        <dbReference type="Proteomes" id="UP001499909"/>
    </source>
</evidence>
<dbReference type="Pfam" id="PF00155">
    <property type="entry name" value="Aminotran_1_2"/>
    <property type="match status" value="1"/>
</dbReference>
<proteinExistence type="inferred from homology"/>
<dbReference type="SUPFAM" id="SSF53383">
    <property type="entry name" value="PLP-dependent transferases"/>
    <property type="match status" value="1"/>
</dbReference>
<dbReference type="InterPro" id="IPR015422">
    <property type="entry name" value="PyrdxlP-dep_Trfase_small"/>
</dbReference>
<evidence type="ECO:0000256" key="3">
    <source>
        <dbReference type="ARBA" id="ARBA00022576"/>
    </source>
</evidence>
<dbReference type="InterPro" id="IPR004839">
    <property type="entry name" value="Aminotransferase_I/II_large"/>
</dbReference>
<dbReference type="RefSeq" id="WP_345110655.1">
    <property type="nucleotide sequence ID" value="NZ_BAABDH010000016.1"/>
</dbReference>
<sequence length="373" mass="39007">MEPAFPAVISLASGYGDFPNPPLALARAQAALTGGQLPLSPTAGLPELREALAARFRARGAAVAAEQVVVTAGAKPALFALLNVLLRPGDEVLLPTPNWFGFPGLVEKAGGTLRTLPLAAADQYALTPETLRAALTPTTRLLLLSNPNNPTGRVYHRAELDALLAVTREFPHLRVLSDEIYDGISFGPVPVPSLLTWPDPLGQHIVVNGFSKSLALIGWGVGYLVAPVAVARACTDWLFATGAAVPVPSQRAALAATEEAASITAGLRTRLAPARAYLLQALTALPDVRCAVPEGTYYAFPDFGAYLDPAHPTALASASFFRELRAAGVELVDGGSCGAPGFARISCAVPEPLLREALRRLAAALAARRAVRP</sequence>
<dbReference type="InterPro" id="IPR015424">
    <property type="entry name" value="PyrdxlP-dep_Trfase"/>
</dbReference>
<evidence type="ECO:0000259" key="6">
    <source>
        <dbReference type="Pfam" id="PF00155"/>
    </source>
</evidence>
<evidence type="ECO:0000313" key="7">
    <source>
        <dbReference type="EMBL" id="GAA3925074.1"/>
    </source>
</evidence>
<name>A0ABP7MK56_9BACT</name>
<protein>
    <recommendedName>
        <fullName evidence="6">Aminotransferase class I/classII large domain-containing protein</fullName>
    </recommendedName>
</protein>
<reference evidence="8" key="1">
    <citation type="journal article" date="2019" name="Int. J. Syst. Evol. Microbiol.">
        <title>The Global Catalogue of Microorganisms (GCM) 10K type strain sequencing project: providing services to taxonomists for standard genome sequencing and annotation.</title>
        <authorList>
            <consortium name="The Broad Institute Genomics Platform"/>
            <consortium name="The Broad Institute Genome Sequencing Center for Infectious Disease"/>
            <person name="Wu L."/>
            <person name="Ma J."/>
        </authorList>
    </citation>
    <scope>NUCLEOTIDE SEQUENCE [LARGE SCALE GENOMIC DNA]</scope>
    <source>
        <strain evidence="8">JCM 17214</strain>
    </source>
</reference>
<comment type="caution">
    <text evidence="7">The sequence shown here is derived from an EMBL/GenBank/DDBJ whole genome shotgun (WGS) entry which is preliminary data.</text>
</comment>
<evidence type="ECO:0000256" key="2">
    <source>
        <dbReference type="ARBA" id="ARBA00007441"/>
    </source>
</evidence>
<keyword evidence="5" id="KW-0663">Pyridoxal phosphate</keyword>
<evidence type="ECO:0000256" key="5">
    <source>
        <dbReference type="ARBA" id="ARBA00022898"/>
    </source>
</evidence>
<evidence type="ECO:0000256" key="4">
    <source>
        <dbReference type="ARBA" id="ARBA00022679"/>
    </source>
</evidence>
<comment type="cofactor">
    <cofactor evidence="1">
        <name>pyridoxal 5'-phosphate</name>
        <dbReference type="ChEBI" id="CHEBI:597326"/>
    </cofactor>
</comment>